<reference evidence="11" key="1">
    <citation type="submission" date="2020-04" db="EMBL/GenBank/DDBJ databases">
        <authorList>
            <person name="Neveu A P."/>
        </authorList>
    </citation>
    <scope>NUCLEOTIDE SEQUENCE</scope>
    <source>
        <tissue evidence="11">Whole embryo</tissue>
    </source>
</reference>
<gene>
    <name evidence="11" type="primary">Otud5-001</name>
</gene>
<feature type="compositionally biased region" description="Basic and acidic residues" evidence="9">
    <location>
        <begin position="63"/>
        <end position="79"/>
    </location>
</feature>
<evidence type="ECO:0000256" key="1">
    <source>
        <dbReference type="ARBA" id="ARBA00000707"/>
    </source>
</evidence>
<evidence type="ECO:0000259" key="10">
    <source>
        <dbReference type="PROSITE" id="PS50802"/>
    </source>
</evidence>
<evidence type="ECO:0000256" key="6">
    <source>
        <dbReference type="ARBA" id="ARBA00022807"/>
    </source>
</evidence>
<dbReference type="PROSITE" id="PS50802">
    <property type="entry name" value="OTU"/>
    <property type="match status" value="1"/>
</dbReference>
<evidence type="ECO:0000256" key="3">
    <source>
        <dbReference type="ARBA" id="ARBA00022670"/>
    </source>
</evidence>
<feature type="region of interest" description="Disordered" evidence="9">
    <location>
        <begin position="63"/>
        <end position="89"/>
    </location>
</feature>
<keyword evidence="3" id="KW-0645">Protease</keyword>
<evidence type="ECO:0000256" key="8">
    <source>
        <dbReference type="ARBA" id="ARBA00074858"/>
    </source>
</evidence>
<protein>
    <recommendedName>
        <fullName evidence="8">OTU domain-containing protein 1</fullName>
        <ecNumber evidence="2">3.4.19.12</ecNumber>
    </recommendedName>
</protein>
<dbReference type="Gene3D" id="3.90.70.80">
    <property type="match status" value="1"/>
</dbReference>
<evidence type="ECO:0000313" key="11">
    <source>
        <dbReference type="EMBL" id="CAB3264601.1"/>
    </source>
</evidence>
<dbReference type="InterPro" id="IPR038765">
    <property type="entry name" value="Papain-like_cys_pep_sf"/>
</dbReference>
<dbReference type="GO" id="GO:0004843">
    <property type="term" value="F:cysteine-type deubiquitinase activity"/>
    <property type="evidence" value="ECO:0007669"/>
    <property type="project" value="UniProtKB-EC"/>
</dbReference>
<feature type="compositionally biased region" description="Polar residues" evidence="9">
    <location>
        <begin position="80"/>
        <end position="89"/>
    </location>
</feature>
<dbReference type="GO" id="GO:0006508">
    <property type="term" value="P:proteolysis"/>
    <property type="evidence" value="ECO:0007669"/>
    <property type="project" value="UniProtKB-KW"/>
</dbReference>
<dbReference type="AlphaFoldDB" id="A0A6F9DN35"/>
<comment type="catalytic activity">
    <reaction evidence="1">
        <text>Thiol-dependent hydrolysis of ester, thioester, amide, peptide and isopeptide bonds formed by the C-terminal Gly of ubiquitin (a 76-residue protein attached to proteins as an intracellular targeting signal).</text>
        <dbReference type="EC" id="3.4.19.12"/>
    </reaction>
</comment>
<dbReference type="EC" id="3.4.19.12" evidence="2"/>
<keyword evidence="6" id="KW-0788">Thiol protease</keyword>
<evidence type="ECO:0000256" key="9">
    <source>
        <dbReference type="SAM" id="MobiDB-lite"/>
    </source>
</evidence>
<feature type="domain" description="OTU" evidence="10">
    <location>
        <begin position="115"/>
        <end position="247"/>
    </location>
</feature>
<accession>A0A6F9DN35</accession>
<proteinExistence type="evidence at transcript level"/>
<organism evidence="11">
    <name type="scientific">Phallusia mammillata</name>
    <dbReference type="NCBI Taxonomy" id="59560"/>
    <lineage>
        <taxon>Eukaryota</taxon>
        <taxon>Metazoa</taxon>
        <taxon>Chordata</taxon>
        <taxon>Tunicata</taxon>
        <taxon>Ascidiacea</taxon>
        <taxon>Phlebobranchia</taxon>
        <taxon>Ascidiidae</taxon>
        <taxon>Phallusia</taxon>
    </lineage>
</organism>
<dbReference type="SUPFAM" id="SSF54001">
    <property type="entry name" value="Cysteine proteinases"/>
    <property type="match status" value="1"/>
</dbReference>
<evidence type="ECO:0000256" key="7">
    <source>
        <dbReference type="ARBA" id="ARBA00057633"/>
    </source>
</evidence>
<dbReference type="GO" id="GO:0070536">
    <property type="term" value="P:protein K63-linked deubiquitination"/>
    <property type="evidence" value="ECO:0007669"/>
    <property type="project" value="TreeGrafter"/>
</dbReference>
<evidence type="ECO:0000256" key="4">
    <source>
        <dbReference type="ARBA" id="ARBA00022786"/>
    </source>
</evidence>
<keyword evidence="5" id="KW-0378">Hydrolase</keyword>
<dbReference type="EMBL" id="LR788739">
    <property type="protein sequence ID" value="CAB3264601.1"/>
    <property type="molecule type" value="mRNA"/>
</dbReference>
<dbReference type="PANTHER" id="PTHR12419">
    <property type="entry name" value="OTU DOMAIN CONTAINING PROTEIN"/>
    <property type="match status" value="1"/>
</dbReference>
<keyword evidence="4" id="KW-0833">Ubl conjugation pathway</keyword>
<dbReference type="InterPro" id="IPR003323">
    <property type="entry name" value="OTU_dom"/>
</dbReference>
<evidence type="ECO:0000256" key="5">
    <source>
        <dbReference type="ARBA" id="ARBA00022801"/>
    </source>
</evidence>
<comment type="function">
    <text evidence="7">Deubiquitinating enzyme that specifically hydrolyzes 'Lys-63'-linked polyubiquitin to monoubiquitin. Required for the stability and translation of a subset mRNAs with a high abundance of rare codons by mediating deubiquitination of 40S ribosomal protein RPS10/eS10, thereby antagonizing ZNF598-mediated 40S ubiquitination. The abundance of rare codons in mRNAs can limit the translation rate and can lead to ribosome collisions that trigger activation of ribosome quality control (RQC) pathway by ZNF598. OTUD1-mediated deubiquitination prevents activation of the RQC and subsequent dissociation of ribosomes and stimulates formation of polysomes and translation.</text>
</comment>
<dbReference type="FunFam" id="3.90.70.80:FF:000010">
    <property type="entry name" value="OTU domain-containing protein 1"/>
    <property type="match status" value="1"/>
</dbReference>
<dbReference type="InterPro" id="IPR050704">
    <property type="entry name" value="Peptidase_C85-like"/>
</dbReference>
<dbReference type="Pfam" id="PF02338">
    <property type="entry name" value="OTU"/>
    <property type="match status" value="1"/>
</dbReference>
<sequence length="346" mass="39389">MAHSNMACAIPLIYPWEMLKDWWVNAESQPSELVRRPSFTRAPSFSLSDDGLHRNASNTQVEHLAHSPDLDKARGHKESTQTNPHPQTIYPSARQNKVLQEINAQDDFLWKNHGLQRFLIVPDGNCLYRAVAQALVHDQSKHMVLRREVVQHIQNNIDDFKDIIEGDAWEFLKAASRDSTWASYTEILAITQMLDINITIVTGGTSDNDKVHVTLHHFHPAGGKITPKDTVWLSWLSNGHYDLIVDHKMENIHYDEWVKETTQRMKQDEKLAQHIALEETGGVLSGITGCIKHLVSKKATSDSSTSSNKTTNINNHWNINNDQQLALSLQQEEDRAFEDKFGDDYA</sequence>
<name>A0A6F9DN35_9ASCI</name>
<evidence type="ECO:0000256" key="2">
    <source>
        <dbReference type="ARBA" id="ARBA00012759"/>
    </source>
</evidence>
<dbReference type="PANTHER" id="PTHR12419:SF101">
    <property type="entry name" value="OTU DOMAIN-CONTAINING PROTEIN 1"/>
    <property type="match status" value="1"/>
</dbReference>